<dbReference type="AlphaFoldDB" id="A0A395M5D4"/>
<name>A0A395M5D4_9BACT</name>
<evidence type="ECO:0000313" key="1">
    <source>
        <dbReference type="EMBL" id="RFM25418.1"/>
    </source>
</evidence>
<protein>
    <submittedName>
        <fullName evidence="1">Uncharacterized protein</fullName>
    </submittedName>
</protein>
<gene>
    <name evidence="1" type="ORF">D0433_00745</name>
</gene>
<proteinExistence type="predicted"/>
<dbReference type="EMBL" id="PHFL01000003">
    <property type="protein sequence ID" value="RFM25418.1"/>
    <property type="molecule type" value="Genomic_DNA"/>
</dbReference>
<sequence length="96" mass="11414">RRFFENFRNQVAPRTSPNFTLTITERLIVSQTEQRIAVVYRLQATYTNPTLSPLCEGQSQLVIKQSSQGFWYIESWQDFRRENPFTLSELKRLLIN</sequence>
<comment type="caution">
    <text evidence="1">The sequence shown here is derived from an EMBL/GenBank/DDBJ whole genome shotgun (WGS) entry which is preliminary data.</text>
</comment>
<accession>A0A395M5D4</accession>
<dbReference type="Proteomes" id="UP000266389">
    <property type="component" value="Unassembled WGS sequence"/>
</dbReference>
<reference evidence="1 2" key="1">
    <citation type="journal article" date="2011" name="ISME J.">
        <title>Community ecology of hot spring cyanobacterial mats: predominant populations and their functional potential.</title>
        <authorList>
            <person name="Klatt C.G."/>
            <person name="Wood J.M."/>
            <person name="Rusch D.B."/>
            <person name="Bateson M.M."/>
            <person name="Hamamura N."/>
            <person name="Heidelberg J.F."/>
            <person name="Grossman A.R."/>
            <person name="Bhaya D."/>
            <person name="Cohan F.M."/>
            <person name="Kuhl M."/>
            <person name="Bryant D.A."/>
            <person name="Ward D.M."/>
        </authorList>
    </citation>
    <scope>NUCLEOTIDE SEQUENCE [LARGE SCALE GENOMIC DNA]</scope>
    <source>
        <strain evidence="1">OS</strain>
    </source>
</reference>
<feature type="non-terminal residue" evidence="1">
    <location>
        <position position="1"/>
    </location>
</feature>
<evidence type="ECO:0000313" key="2">
    <source>
        <dbReference type="Proteomes" id="UP000266389"/>
    </source>
</evidence>
<organism evidence="1 2">
    <name type="scientific">Candidatus Thermochlorobacter aerophilus</name>
    <dbReference type="NCBI Taxonomy" id="1868324"/>
    <lineage>
        <taxon>Bacteria</taxon>
        <taxon>Pseudomonadati</taxon>
        <taxon>Chlorobiota</taxon>
        <taxon>Chlorobiia</taxon>
        <taxon>Chlorobiales</taxon>
        <taxon>Candidatus Thermochlorobacteriaceae</taxon>
        <taxon>Candidatus Thermochlorobacter</taxon>
    </lineage>
</organism>